<dbReference type="EMBL" id="CP001431">
    <property type="protein sequence ID" value="ACT69308.1"/>
    <property type="molecule type" value="Genomic_DNA"/>
</dbReference>
<gene>
    <name evidence="2" type="ordered locus">NRI_0312</name>
</gene>
<name>C6V4I3_NEORI</name>
<feature type="transmembrane region" description="Helical" evidence="1">
    <location>
        <begin position="6"/>
        <end position="28"/>
    </location>
</feature>
<dbReference type="HOGENOM" id="CLU_2718223_0_0_5"/>
<dbReference type="KEGG" id="nri:NRI_0312"/>
<protein>
    <submittedName>
        <fullName evidence="2">Uncharacterized protein</fullName>
    </submittedName>
</protein>
<feature type="transmembrane region" description="Helical" evidence="1">
    <location>
        <begin position="48"/>
        <end position="66"/>
    </location>
</feature>
<organism evidence="2 3">
    <name type="scientific">Neorickettsia risticii (strain Illinois)</name>
    <dbReference type="NCBI Taxonomy" id="434131"/>
    <lineage>
        <taxon>Bacteria</taxon>
        <taxon>Pseudomonadati</taxon>
        <taxon>Pseudomonadota</taxon>
        <taxon>Alphaproteobacteria</taxon>
        <taxon>Rickettsiales</taxon>
        <taxon>Anaplasmataceae</taxon>
        <taxon>Neorickettsia</taxon>
    </lineage>
</organism>
<evidence type="ECO:0000256" key="1">
    <source>
        <dbReference type="SAM" id="Phobius"/>
    </source>
</evidence>
<reference evidence="2 3" key="1">
    <citation type="journal article" date="2009" name="Nucleic Acids Res.">
        <title>Analysis of complete genome sequence of Neorickettsia risticii: causative agent of Potomac horse fever.</title>
        <authorList>
            <person name="Lin M."/>
            <person name="Zhang C."/>
            <person name="Gibson K."/>
            <person name="Rikihisa Y."/>
        </authorList>
    </citation>
    <scope>NUCLEOTIDE SEQUENCE [LARGE SCALE GENOMIC DNA]</scope>
    <source>
        <strain evidence="2 3">Illinois</strain>
    </source>
</reference>
<dbReference type="STRING" id="434131.NRI_0312"/>
<keyword evidence="1" id="KW-0812">Transmembrane</keyword>
<proteinExistence type="predicted"/>
<keyword evidence="3" id="KW-1185">Reference proteome</keyword>
<dbReference type="AlphaFoldDB" id="C6V4I3"/>
<evidence type="ECO:0000313" key="3">
    <source>
        <dbReference type="Proteomes" id="UP000001627"/>
    </source>
</evidence>
<keyword evidence="1" id="KW-1133">Transmembrane helix</keyword>
<accession>C6V4I3</accession>
<keyword evidence="1" id="KW-0472">Membrane</keyword>
<dbReference type="Proteomes" id="UP000001627">
    <property type="component" value="Chromosome"/>
</dbReference>
<evidence type="ECO:0000313" key="2">
    <source>
        <dbReference type="EMBL" id="ACT69308.1"/>
    </source>
</evidence>
<sequence length="72" mass="8536">MGADDRLIYYYLLTLGFLFYRAGVCFCFRACQSLLVHSSCFLIQAEKVSGVCYILIVWFGYFYVFFTDLYQY</sequence>